<feature type="region of interest" description="Disordered" evidence="9">
    <location>
        <begin position="224"/>
        <end position="243"/>
    </location>
</feature>
<evidence type="ECO:0000256" key="4">
    <source>
        <dbReference type="ARBA" id="ARBA00022777"/>
    </source>
</evidence>
<dbReference type="GO" id="GO:0005524">
    <property type="term" value="F:ATP binding"/>
    <property type="evidence" value="ECO:0007669"/>
    <property type="project" value="UniProtKB-UniRule"/>
</dbReference>
<dbReference type="GO" id="GO:0051707">
    <property type="term" value="P:response to other organism"/>
    <property type="evidence" value="ECO:0007669"/>
    <property type="project" value="UniProtKB-ARBA"/>
</dbReference>
<evidence type="ECO:0000256" key="1">
    <source>
        <dbReference type="ARBA" id="ARBA00022527"/>
    </source>
</evidence>
<feature type="region of interest" description="Disordered" evidence="9">
    <location>
        <begin position="394"/>
        <end position="431"/>
    </location>
</feature>
<dbReference type="Pfam" id="PF00069">
    <property type="entry name" value="Pkinase"/>
    <property type="match status" value="1"/>
</dbReference>
<evidence type="ECO:0000256" key="5">
    <source>
        <dbReference type="ARBA" id="ARBA00022840"/>
    </source>
</evidence>
<dbReference type="PROSITE" id="PS00108">
    <property type="entry name" value="PROTEIN_KINASE_ST"/>
    <property type="match status" value="1"/>
</dbReference>
<dbReference type="InterPro" id="IPR017441">
    <property type="entry name" value="Protein_kinase_ATP_BS"/>
</dbReference>
<evidence type="ECO:0000313" key="12">
    <source>
        <dbReference type="Proteomes" id="UP000652761"/>
    </source>
</evidence>
<evidence type="ECO:0000256" key="9">
    <source>
        <dbReference type="SAM" id="MobiDB-lite"/>
    </source>
</evidence>
<dbReference type="OrthoDB" id="10252354at2759"/>
<gene>
    <name evidence="11" type="ORF">Taro_025826</name>
</gene>
<keyword evidence="5 8" id="KW-0067">ATP-binding</keyword>
<evidence type="ECO:0000256" key="8">
    <source>
        <dbReference type="PROSITE-ProRule" id="PRU10141"/>
    </source>
</evidence>
<dbReference type="InterPro" id="IPR011009">
    <property type="entry name" value="Kinase-like_dom_sf"/>
</dbReference>
<proteinExistence type="inferred from homology"/>
<evidence type="ECO:0000256" key="3">
    <source>
        <dbReference type="ARBA" id="ARBA00022741"/>
    </source>
</evidence>
<keyword evidence="2" id="KW-0808">Transferase</keyword>
<keyword evidence="3 8" id="KW-0547">Nucleotide-binding</keyword>
<evidence type="ECO:0000256" key="7">
    <source>
        <dbReference type="ARBA" id="ARBA00038999"/>
    </source>
</evidence>
<evidence type="ECO:0000256" key="6">
    <source>
        <dbReference type="ARBA" id="ARBA00038035"/>
    </source>
</evidence>
<dbReference type="EMBL" id="NMUH01001527">
    <property type="protein sequence ID" value="MQL93184.1"/>
    <property type="molecule type" value="Genomic_DNA"/>
</dbReference>
<name>A0A843VIQ2_COLES</name>
<feature type="domain" description="Protein kinase" evidence="10">
    <location>
        <begin position="537"/>
        <end position="801"/>
    </location>
</feature>
<sequence>MSCSPSRSQTPAAVGQWLAVPARFNLQHSNQALHGLHVLSCRRRGDRSFGMLARRRMWTTWLKYLVWQNREVDEHWRFFVDVRCTVLVHRHLLAVSPRRVGRREAVTSSKVGRLSARLLCSVASRFTLPTRSSGRCARGEKENSCDGLRWRRALRALARRRELARGRARGAEGLRTGRVEEAVCGGVQPGPRARGRTWTWGVCRLLEGDTPTVAFSFLWRQGGMSPSQDPGLKPGRPSPSPSLASLLSPSLSLALSELPAVLGCLPRVKAAVLRVSLRPCRGRVRAVRMISMLPSPVCSVFPVSGRFPEEECPEPPTGLKATHPVSPPVCRSPGARHLRACPVREVVTVTWDPRPREPVEGVLRATSVLELAATWADFGAEGKTVVSLLSSGRARVGRRRRGGSRDACYSPSGSLGSVGGDRENRVLGMGRGSGSRIVTRRVRRVALACRSLAGLRLCAGATSAEDSRDPRSNPTDDTALRRTGDEVALQQTGEEEEGPTAASLLPSCEAVSSVDDNGIQQPLIKPSDNQLTLADMEIIRQGIGKGASGTVHLVRHKWTEQFFALKTIQFNNIPEEIRMRIALELKINYSLNYSSQCPYIVAYYQSFYDNGVMSIVLEYMDGGSLADFVNKVKSIPEPYLAAICKQVLKGLIYLHHEKHIVHRDLKPANLLVNHRGEVKITDFGVSAILESSSGQRDTFVGTRNYMSPERINGGKHGPLSDIWSLGLVLLECATGMFPYGPPDGDEAYGVFEIVEAIVLQPPPYAPSDMFSEEFCSFISSCVQKEPKDRKSALELLEHPFLTMYEDDNVDLESYFTKACPPLATF</sequence>
<evidence type="ECO:0000313" key="11">
    <source>
        <dbReference type="EMBL" id="MQL93184.1"/>
    </source>
</evidence>
<dbReference type="SUPFAM" id="SSF56112">
    <property type="entry name" value="Protein kinase-like (PK-like)"/>
    <property type="match status" value="1"/>
</dbReference>
<organism evidence="11 12">
    <name type="scientific">Colocasia esculenta</name>
    <name type="common">Wild taro</name>
    <name type="synonym">Arum esculentum</name>
    <dbReference type="NCBI Taxonomy" id="4460"/>
    <lineage>
        <taxon>Eukaryota</taxon>
        <taxon>Viridiplantae</taxon>
        <taxon>Streptophyta</taxon>
        <taxon>Embryophyta</taxon>
        <taxon>Tracheophyta</taxon>
        <taxon>Spermatophyta</taxon>
        <taxon>Magnoliopsida</taxon>
        <taxon>Liliopsida</taxon>
        <taxon>Araceae</taxon>
        <taxon>Aroideae</taxon>
        <taxon>Colocasieae</taxon>
        <taxon>Colocasia</taxon>
    </lineage>
</organism>
<dbReference type="PANTHER" id="PTHR48013:SF32">
    <property type="entry name" value="MITOGEN-ACTIVATED PROTEIN KINASE KINASE 2-LIKE"/>
    <property type="match status" value="1"/>
</dbReference>
<feature type="region of interest" description="Disordered" evidence="9">
    <location>
        <begin position="461"/>
        <end position="483"/>
    </location>
</feature>
<keyword evidence="4" id="KW-0418">Kinase</keyword>
<feature type="binding site" evidence="8">
    <location>
        <position position="566"/>
    </location>
    <ligand>
        <name>ATP</name>
        <dbReference type="ChEBI" id="CHEBI:30616"/>
    </ligand>
</feature>
<evidence type="ECO:0000256" key="2">
    <source>
        <dbReference type="ARBA" id="ARBA00022679"/>
    </source>
</evidence>
<dbReference type="Gene3D" id="3.30.200.20">
    <property type="entry name" value="Phosphorylase Kinase, domain 1"/>
    <property type="match status" value="1"/>
</dbReference>
<dbReference type="CDD" id="cd06623">
    <property type="entry name" value="PKc_MAPKK_plant_like"/>
    <property type="match status" value="1"/>
</dbReference>
<dbReference type="PANTHER" id="PTHR48013">
    <property type="entry name" value="DUAL SPECIFICITY MITOGEN-ACTIVATED PROTEIN KINASE KINASE 5-RELATED"/>
    <property type="match status" value="1"/>
</dbReference>
<dbReference type="PROSITE" id="PS00107">
    <property type="entry name" value="PROTEIN_KINASE_ATP"/>
    <property type="match status" value="1"/>
</dbReference>
<dbReference type="InterPro" id="IPR000719">
    <property type="entry name" value="Prot_kinase_dom"/>
</dbReference>
<dbReference type="Proteomes" id="UP000652761">
    <property type="component" value="Unassembled WGS sequence"/>
</dbReference>
<comment type="caution">
    <text evidence="11">The sequence shown here is derived from an EMBL/GenBank/DDBJ whole genome shotgun (WGS) entry which is preliminary data.</text>
</comment>
<dbReference type="GO" id="GO:0004708">
    <property type="term" value="F:MAP kinase kinase activity"/>
    <property type="evidence" value="ECO:0007669"/>
    <property type="project" value="UniProtKB-EC"/>
</dbReference>
<protein>
    <recommendedName>
        <fullName evidence="7">mitogen-activated protein kinase kinase</fullName>
        <ecNumber evidence="7">2.7.12.2</ecNumber>
    </recommendedName>
</protein>
<dbReference type="SMART" id="SM00220">
    <property type="entry name" value="S_TKc"/>
    <property type="match status" value="1"/>
</dbReference>
<evidence type="ECO:0000259" key="10">
    <source>
        <dbReference type="PROSITE" id="PS50011"/>
    </source>
</evidence>
<comment type="similarity">
    <text evidence="6">Belongs to the protein kinase superfamily. STE Ser/Thr protein kinase family. MAP kinase kinase subfamily.</text>
</comment>
<dbReference type="FunFam" id="1.10.510.10:FF:000285">
    <property type="entry name" value="Mitogen-activated protein kinase kinase 6"/>
    <property type="match status" value="1"/>
</dbReference>
<keyword evidence="12" id="KW-1185">Reference proteome</keyword>
<accession>A0A843VIQ2</accession>
<dbReference type="PROSITE" id="PS50011">
    <property type="entry name" value="PROTEIN_KINASE_DOM"/>
    <property type="match status" value="1"/>
</dbReference>
<dbReference type="EC" id="2.7.12.2" evidence="7"/>
<reference evidence="11" key="1">
    <citation type="submission" date="2017-07" db="EMBL/GenBank/DDBJ databases">
        <title>Taro Niue Genome Assembly and Annotation.</title>
        <authorList>
            <person name="Atibalentja N."/>
            <person name="Keating K."/>
            <person name="Fields C.J."/>
        </authorList>
    </citation>
    <scope>NUCLEOTIDE SEQUENCE</scope>
    <source>
        <strain evidence="11">Niue_2</strain>
        <tissue evidence="11">Leaf</tissue>
    </source>
</reference>
<dbReference type="GO" id="GO:0004674">
    <property type="term" value="F:protein serine/threonine kinase activity"/>
    <property type="evidence" value="ECO:0007669"/>
    <property type="project" value="UniProtKB-KW"/>
</dbReference>
<dbReference type="Gene3D" id="1.10.510.10">
    <property type="entry name" value="Transferase(Phosphotransferase) domain 1"/>
    <property type="match status" value="1"/>
</dbReference>
<dbReference type="AlphaFoldDB" id="A0A843VIQ2"/>
<dbReference type="InterPro" id="IPR008271">
    <property type="entry name" value="Ser/Thr_kinase_AS"/>
</dbReference>
<keyword evidence="1" id="KW-0723">Serine/threonine-protein kinase</keyword>